<dbReference type="Proteomes" id="UP000032141">
    <property type="component" value="Chromosome C4"/>
</dbReference>
<dbReference type="HOGENOM" id="CLU_1689156_0_0_1"/>
<dbReference type="EnsemblPlants" id="Bo4g140490.1">
    <property type="protein sequence ID" value="Bo4g140490.1"/>
    <property type="gene ID" value="Bo4g140490"/>
</dbReference>
<dbReference type="AlphaFoldDB" id="A0A0D3C0A2"/>
<reference evidence="2 3" key="1">
    <citation type="journal article" date="2014" name="Genome Biol.">
        <title>Transcriptome and methylome profiling reveals relics of genome dominance in the mesopolyploid Brassica oleracea.</title>
        <authorList>
            <person name="Parkin I.A."/>
            <person name="Koh C."/>
            <person name="Tang H."/>
            <person name="Robinson S.J."/>
            <person name="Kagale S."/>
            <person name="Clarke W.E."/>
            <person name="Town C.D."/>
            <person name="Nixon J."/>
            <person name="Krishnakumar V."/>
            <person name="Bidwell S.L."/>
            <person name="Denoeud F."/>
            <person name="Belcram H."/>
            <person name="Links M.G."/>
            <person name="Just J."/>
            <person name="Clarke C."/>
            <person name="Bender T."/>
            <person name="Huebert T."/>
            <person name="Mason A.S."/>
            <person name="Pires J.C."/>
            <person name="Barker G."/>
            <person name="Moore J."/>
            <person name="Walley P.G."/>
            <person name="Manoli S."/>
            <person name="Batley J."/>
            <person name="Edwards D."/>
            <person name="Nelson M.N."/>
            <person name="Wang X."/>
            <person name="Paterson A.H."/>
            <person name="King G."/>
            <person name="Bancroft I."/>
            <person name="Chalhoub B."/>
            <person name="Sharpe A.G."/>
        </authorList>
    </citation>
    <scope>NUCLEOTIDE SEQUENCE</scope>
    <source>
        <strain evidence="2 3">cv. TO1000</strain>
    </source>
</reference>
<keyword evidence="3" id="KW-1185">Reference proteome</keyword>
<evidence type="ECO:0000313" key="3">
    <source>
        <dbReference type="Proteomes" id="UP000032141"/>
    </source>
</evidence>
<evidence type="ECO:0000256" key="1">
    <source>
        <dbReference type="SAM" id="MobiDB-lite"/>
    </source>
</evidence>
<feature type="region of interest" description="Disordered" evidence="1">
    <location>
        <begin position="89"/>
        <end position="156"/>
    </location>
</feature>
<proteinExistence type="predicted"/>
<name>A0A0D3C0A2_BRAOL</name>
<dbReference type="Gramene" id="Bo4g140490.1">
    <property type="protein sequence ID" value="Bo4g140490.1"/>
    <property type="gene ID" value="Bo4g140490"/>
</dbReference>
<evidence type="ECO:0000313" key="2">
    <source>
        <dbReference type="EnsemblPlants" id="Bo4g140490.1"/>
    </source>
</evidence>
<sequence>MKGGTANSISLLHAAGHFLNLEFQYKGPGVYCGELMTCLHNTFERLVPQKKIDESNKWLIGITGGESFDDDFVDLVFADDDLTWELVSKASRANEPSYPTTTSFTMSERGNNSSTSSTQGQRASQRPSPSSVMLINDENEIQEDVGNGANKFVGVD</sequence>
<feature type="compositionally biased region" description="Polar residues" evidence="1">
    <location>
        <begin position="97"/>
        <end position="133"/>
    </location>
</feature>
<accession>A0A0D3C0A2</accession>
<organism evidence="2 3">
    <name type="scientific">Brassica oleracea var. oleracea</name>
    <dbReference type="NCBI Taxonomy" id="109376"/>
    <lineage>
        <taxon>Eukaryota</taxon>
        <taxon>Viridiplantae</taxon>
        <taxon>Streptophyta</taxon>
        <taxon>Embryophyta</taxon>
        <taxon>Tracheophyta</taxon>
        <taxon>Spermatophyta</taxon>
        <taxon>Magnoliopsida</taxon>
        <taxon>eudicotyledons</taxon>
        <taxon>Gunneridae</taxon>
        <taxon>Pentapetalae</taxon>
        <taxon>rosids</taxon>
        <taxon>malvids</taxon>
        <taxon>Brassicales</taxon>
        <taxon>Brassicaceae</taxon>
        <taxon>Brassiceae</taxon>
        <taxon>Brassica</taxon>
    </lineage>
</organism>
<protein>
    <submittedName>
        <fullName evidence="2">Uncharacterized protein</fullName>
    </submittedName>
</protein>
<reference evidence="2" key="2">
    <citation type="submission" date="2015-03" db="UniProtKB">
        <authorList>
            <consortium name="EnsemblPlants"/>
        </authorList>
    </citation>
    <scope>IDENTIFICATION</scope>
</reference>